<keyword evidence="1" id="KW-0732">Signal</keyword>
<proteinExistence type="predicted"/>
<accession>A0A6V7XBK2</accession>
<sequence>MIKFIIISHFVYLFSLLNIKCDGEKVSIEVKIKDDWDEKREFIYLKNVELKERFVLEKIDKGNNKYDISYNYNIEGFLHRIGVNREENIFNVELDDRSEYAEELKRRLLITIANNKIFQNILIGFEKRLLRRNQFNKTRNNYYETSILDETLDHIKINKNELLKENIQNYLNKLLSSYWTEINLIGYKIELLEKQKVECPNKLKNRINDIGKKISK</sequence>
<evidence type="ECO:0000313" key="2">
    <source>
        <dbReference type="EMBL" id="CAD2196716.1"/>
    </source>
</evidence>
<gene>
    <name evidence="2" type="ORF">MENT_LOCUS49900</name>
</gene>
<protein>
    <submittedName>
        <fullName evidence="2">Uncharacterized protein</fullName>
    </submittedName>
</protein>
<reference evidence="2 3" key="1">
    <citation type="submission" date="2020-08" db="EMBL/GenBank/DDBJ databases">
        <authorList>
            <person name="Koutsovoulos G."/>
            <person name="Danchin GJ E."/>
        </authorList>
    </citation>
    <scope>NUCLEOTIDE SEQUENCE [LARGE SCALE GENOMIC DNA]</scope>
</reference>
<evidence type="ECO:0000313" key="3">
    <source>
        <dbReference type="Proteomes" id="UP000580250"/>
    </source>
</evidence>
<evidence type="ECO:0000256" key="1">
    <source>
        <dbReference type="SAM" id="SignalP"/>
    </source>
</evidence>
<dbReference type="EMBL" id="CAJEWN010001349">
    <property type="protein sequence ID" value="CAD2196716.1"/>
    <property type="molecule type" value="Genomic_DNA"/>
</dbReference>
<organism evidence="2 3">
    <name type="scientific">Meloidogyne enterolobii</name>
    <name type="common">Root-knot nematode worm</name>
    <name type="synonym">Meloidogyne mayaguensis</name>
    <dbReference type="NCBI Taxonomy" id="390850"/>
    <lineage>
        <taxon>Eukaryota</taxon>
        <taxon>Metazoa</taxon>
        <taxon>Ecdysozoa</taxon>
        <taxon>Nematoda</taxon>
        <taxon>Chromadorea</taxon>
        <taxon>Rhabditida</taxon>
        <taxon>Tylenchina</taxon>
        <taxon>Tylenchomorpha</taxon>
        <taxon>Tylenchoidea</taxon>
        <taxon>Meloidogynidae</taxon>
        <taxon>Meloidogyninae</taxon>
        <taxon>Meloidogyne</taxon>
    </lineage>
</organism>
<dbReference type="AlphaFoldDB" id="A0A6V7XBK2"/>
<name>A0A6V7XBK2_MELEN</name>
<feature type="chain" id="PRO_5027846587" evidence="1">
    <location>
        <begin position="24"/>
        <end position="216"/>
    </location>
</feature>
<comment type="caution">
    <text evidence="2">The sequence shown here is derived from an EMBL/GenBank/DDBJ whole genome shotgun (WGS) entry which is preliminary data.</text>
</comment>
<feature type="signal peptide" evidence="1">
    <location>
        <begin position="1"/>
        <end position="23"/>
    </location>
</feature>
<dbReference type="Proteomes" id="UP000580250">
    <property type="component" value="Unassembled WGS sequence"/>
</dbReference>